<feature type="compositionally biased region" description="Low complexity" evidence="1">
    <location>
        <begin position="35"/>
        <end position="47"/>
    </location>
</feature>
<feature type="chain" id="PRO_5045378364" description="ATP-binding protein" evidence="2">
    <location>
        <begin position="20"/>
        <end position="93"/>
    </location>
</feature>
<protein>
    <recommendedName>
        <fullName evidence="5">ATP-binding protein</fullName>
    </recommendedName>
</protein>
<evidence type="ECO:0000256" key="1">
    <source>
        <dbReference type="SAM" id="MobiDB-lite"/>
    </source>
</evidence>
<feature type="compositionally biased region" description="Basic and acidic residues" evidence="1">
    <location>
        <begin position="59"/>
        <end position="68"/>
    </location>
</feature>
<accession>A0ABW1FEW2</accession>
<dbReference type="Proteomes" id="UP001596241">
    <property type="component" value="Unassembled WGS sequence"/>
</dbReference>
<evidence type="ECO:0000313" key="3">
    <source>
        <dbReference type="EMBL" id="MFC5891724.1"/>
    </source>
</evidence>
<gene>
    <name evidence="3" type="ORF">ACFP3M_02645</name>
</gene>
<sequence length="93" mass="8977">MFRRLTVLLAALCTAGALAAGPAIAAPADDHDTPKGNAGPAVAAPAGDQDTPKGNETPADDHDLTPKEKAGLDVVGKLLGGLLGLGSLGGGAL</sequence>
<organism evidence="3 4">
    <name type="scientific">Streptomyces ramulosus</name>
    <dbReference type="NCBI Taxonomy" id="47762"/>
    <lineage>
        <taxon>Bacteria</taxon>
        <taxon>Bacillati</taxon>
        <taxon>Actinomycetota</taxon>
        <taxon>Actinomycetes</taxon>
        <taxon>Kitasatosporales</taxon>
        <taxon>Streptomycetaceae</taxon>
        <taxon>Streptomyces</taxon>
    </lineage>
</organism>
<dbReference type="EMBL" id="JBHSPW010000001">
    <property type="protein sequence ID" value="MFC5891724.1"/>
    <property type="molecule type" value="Genomic_DNA"/>
</dbReference>
<evidence type="ECO:0008006" key="5">
    <source>
        <dbReference type="Google" id="ProtNLM"/>
    </source>
</evidence>
<evidence type="ECO:0000256" key="2">
    <source>
        <dbReference type="SAM" id="SignalP"/>
    </source>
</evidence>
<keyword evidence="2" id="KW-0732">Signal</keyword>
<reference evidence="4" key="1">
    <citation type="journal article" date="2019" name="Int. J. Syst. Evol. Microbiol.">
        <title>The Global Catalogue of Microorganisms (GCM) 10K type strain sequencing project: providing services to taxonomists for standard genome sequencing and annotation.</title>
        <authorList>
            <consortium name="The Broad Institute Genomics Platform"/>
            <consortium name="The Broad Institute Genome Sequencing Center for Infectious Disease"/>
            <person name="Wu L."/>
            <person name="Ma J."/>
        </authorList>
    </citation>
    <scope>NUCLEOTIDE SEQUENCE [LARGE SCALE GENOMIC DNA]</scope>
    <source>
        <strain evidence="4">CGMCC 1.15809</strain>
    </source>
</reference>
<feature type="signal peptide" evidence="2">
    <location>
        <begin position="1"/>
        <end position="19"/>
    </location>
</feature>
<dbReference type="RefSeq" id="WP_351324008.1">
    <property type="nucleotide sequence ID" value="NZ_JBHSPW010000001.1"/>
</dbReference>
<keyword evidence="4" id="KW-1185">Reference proteome</keyword>
<feature type="region of interest" description="Disordered" evidence="1">
    <location>
        <begin position="25"/>
        <end position="68"/>
    </location>
</feature>
<name>A0ABW1FEW2_9ACTN</name>
<proteinExistence type="predicted"/>
<evidence type="ECO:0000313" key="4">
    <source>
        <dbReference type="Proteomes" id="UP001596241"/>
    </source>
</evidence>
<comment type="caution">
    <text evidence="3">The sequence shown here is derived from an EMBL/GenBank/DDBJ whole genome shotgun (WGS) entry which is preliminary data.</text>
</comment>